<dbReference type="Pfam" id="PF00115">
    <property type="entry name" value="COX1"/>
    <property type="match status" value="1"/>
</dbReference>
<feature type="transmembrane region" description="Helical" evidence="2">
    <location>
        <begin position="121"/>
        <end position="140"/>
    </location>
</feature>
<protein>
    <submittedName>
        <fullName evidence="4">Cbb3-type cytochrome c oxidase subunit I</fullName>
    </submittedName>
</protein>
<dbReference type="Gene3D" id="1.20.210.10">
    <property type="entry name" value="Cytochrome c oxidase-like, subunit I domain"/>
    <property type="match status" value="1"/>
</dbReference>
<dbReference type="GO" id="GO:0015990">
    <property type="term" value="P:electron transport coupled proton transport"/>
    <property type="evidence" value="ECO:0007669"/>
    <property type="project" value="TreeGrafter"/>
</dbReference>
<keyword evidence="1" id="KW-0813">Transport</keyword>
<gene>
    <name evidence="4" type="ORF">HRJ53_08495</name>
</gene>
<evidence type="ECO:0000313" key="5">
    <source>
        <dbReference type="Proteomes" id="UP000567293"/>
    </source>
</evidence>
<dbReference type="GO" id="GO:0009060">
    <property type="term" value="P:aerobic respiration"/>
    <property type="evidence" value="ECO:0007669"/>
    <property type="project" value="InterPro"/>
</dbReference>
<evidence type="ECO:0000256" key="1">
    <source>
        <dbReference type="ARBA" id="ARBA00022660"/>
    </source>
</evidence>
<dbReference type="GO" id="GO:0020037">
    <property type="term" value="F:heme binding"/>
    <property type="evidence" value="ECO:0007669"/>
    <property type="project" value="InterPro"/>
</dbReference>
<sequence>MFSSGLNPFSPLVFSVLASSLGLPATILLVSWFATLWNARFQLNTSLLFALGFVSLFLSGGISGLFLARHDFASTSVTEDFVTGHFHLVMGVAATFAILAALFFWFPKLFGRRLSEPLGKLHFWLTFAGVYGVFMPMHWLGLAARVAKNPGANLAAMASWFGSFITAGIILTVFAQAVFLFNFLWSLFRGDAVGEDNPWRATTLEWSMASPPPRHDFGAREPVVYRGAYEFGVPGVAQDFIPQHVAPDRVAKAN</sequence>
<dbReference type="GO" id="GO:0016020">
    <property type="term" value="C:membrane"/>
    <property type="evidence" value="ECO:0007669"/>
    <property type="project" value="InterPro"/>
</dbReference>
<dbReference type="Proteomes" id="UP000567293">
    <property type="component" value="Unassembled WGS sequence"/>
</dbReference>
<feature type="transmembrane region" description="Helical" evidence="2">
    <location>
        <begin position="47"/>
        <end position="68"/>
    </location>
</feature>
<evidence type="ECO:0000256" key="2">
    <source>
        <dbReference type="SAM" id="Phobius"/>
    </source>
</evidence>
<proteinExistence type="predicted"/>
<dbReference type="GO" id="GO:0004129">
    <property type="term" value="F:cytochrome-c oxidase activity"/>
    <property type="evidence" value="ECO:0007669"/>
    <property type="project" value="InterPro"/>
</dbReference>
<reference evidence="4" key="1">
    <citation type="submission" date="2020-06" db="EMBL/GenBank/DDBJ databases">
        <title>Legume-microbial interactions unlock mineral nutrients during tropical forest succession.</title>
        <authorList>
            <person name="Epihov D.Z."/>
        </authorList>
    </citation>
    <scope>NUCLEOTIDE SEQUENCE [LARGE SCALE GENOMIC DNA]</scope>
    <source>
        <strain evidence="4">Pan2503</strain>
    </source>
</reference>
<name>A0A7V8SWM0_9BACT</name>
<dbReference type="SUPFAM" id="SSF81442">
    <property type="entry name" value="Cytochrome c oxidase subunit I-like"/>
    <property type="match status" value="1"/>
</dbReference>
<dbReference type="PRINTS" id="PR01165">
    <property type="entry name" value="CYCOXIDASEI"/>
</dbReference>
<dbReference type="PANTHER" id="PTHR10422">
    <property type="entry name" value="CYTOCHROME C OXIDASE SUBUNIT 1"/>
    <property type="match status" value="1"/>
</dbReference>
<feature type="non-terminal residue" evidence="4">
    <location>
        <position position="1"/>
    </location>
</feature>
<evidence type="ECO:0000259" key="3">
    <source>
        <dbReference type="PROSITE" id="PS50855"/>
    </source>
</evidence>
<dbReference type="GO" id="GO:0022904">
    <property type="term" value="P:respiratory electron transport chain"/>
    <property type="evidence" value="ECO:0007669"/>
    <property type="project" value="TreeGrafter"/>
</dbReference>
<keyword evidence="5" id="KW-1185">Reference proteome</keyword>
<dbReference type="InterPro" id="IPR000883">
    <property type="entry name" value="Cyt_C_Oxase_1"/>
</dbReference>
<organism evidence="4 5">
    <name type="scientific">Candidatus Acidiferrum panamense</name>
    <dbReference type="NCBI Taxonomy" id="2741543"/>
    <lineage>
        <taxon>Bacteria</taxon>
        <taxon>Pseudomonadati</taxon>
        <taxon>Acidobacteriota</taxon>
        <taxon>Terriglobia</taxon>
        <taxon>Candidatus Acidiferrales</taxon>
        <taxon>Candidatus Acidiferrum</taxon>
    </lineage>
</organism>
<comment type="caution">
    <text evidence="4">The sequence shown here is derived from an EMBL/GenBank/DDBJ whole genome shotgun (WGS) entry which is preliminary data.</text>
</comment>
<dbReference type="InterPro" id="IPR036927">
    <property type="entry name" value="Cyt_c_oxase-like_su1_sf"/>
</dbReference>
<dbReference type="PANTHER" id="PTHR10422:SF18">
    <property type="entry name" value="CYTOCHROME C OXIDASE SUBUNIT 1"/>
    <property type="match status" value="1"/>
</dbReference>
<feature type="domain" description="Cytochrome oxidase subunit I profile" evidence="3">
    <location>
        <begin position="1"/>
        <end position="225"/>
    </location>
</feature>
<feature type="transmembrane region" description="Helical" evidence="2">
    <location>
        <begin position="160"/>
        <end position="185"/>
    </location>
</feature>
<dbReference type="AlphaFoldDB" id="A0A7V8SWM0"/>
<keyword evidence="2" id="KW-1133">Transmembrane helix</keyword>
<accession>A0A7V8SWM0</accession>
<keyword evidence="1" id="KW-0679">Respiratory chain</keyword>
<keyword evidence="2" id="KW-0812">Transmembrane</keyword>
<dbReference type="EMBL" id="JACDQQ010000823">
    <property type="protein sequence ID" value="MBA0085021.1"/>
    <property type="molecule type" value="Genomic_DNA"/>
</dbReference>
<dbReference type="InterPro" id="IPR023616">
    <property type="entry name" value="Cyt_c_oxase-like_su1_dom"/>
</dbReference>
<keyword evidence="2" id="KW-0472">Membrane</keyword>
<evidence type="ECO:0000313" key="4">
    <source>
        <dbReference type="EMBL" id="MBA0085021.1"/>
    </source>
</evidence>
<feature type="transmembrane region" description="Helical" evidence="2">
    <location>
        <begin position="88"/>
        <end position="109"/>
    </location>
</feature>
<keyword evidence="1" id="KW-0249">Electron transport</keyword>
<dbReference type="PROSITE" id="PS50855">
    <property type="entry name" value="COX1"/>
    <property type="match status" value="1"/>
</dbReference>
<feature type="transmembrane region" description="Helical" evidence="2">
    <location>
        <begin position="12"/>
        <end position="35"/>
    </location>
</feature>